<accession>A0ABS0ZNR5</accession>
<evidence type="ECO:0000256" key="3">
    <source>
        <dbReference type="ARBA" id="ARBA00023163"/>
    </source>
</evidence>
<dbReference type="EMBL" id="JADWND010000002">
    <property type="protein sequence ID" value="MBJ8380220.1"/>
    <property type="molecule type" value="Genomic_DNA"/>
</dbReference>
<name>A0ABS0ZNR5_9ENTR</name>
<dbReference type="PANTHER" id="PTHR44688:SF16">
    <property type="entry name" value="DNA-BINDING TRANSCRIPTIONAL ACTIVATOR DEVR_DOSR"/>
    <property type="match status" value="1"/>
</dbReference>
<dbReference type="Proteomes" id="UP000746649">
    <property type="component" value="Unassembled WGS sequence"/>
</dbReference>
<dbReference type="PRINTS" id="PR00038">
    <property type="entry name" value="HTHLUXR"/>
</dbReference>
<evidence type="ECO:0000256" key="1">
    <source>
        <dbReference type="ARBA" id="ARBA00023015"/>
    </source>
</evidence>
<dbReference type="CDD" id="cd06170">
    <property type="entry name" value="LuxR_C_like"/>
    <property type="match status" value="1"/>
</dbReference>
<organism evidence="5 6">
    <name type="scientific">Citrobacter sedlakii</name>
    <dbReference type="NCBI Taxonomy" id="67826"/>
    <lineage>
        <taxon>Bacteria</taxon>
        <taxon>Pseudomonadati</taxon>
        <taxon>Pseudomonadota</taxon>
        <taxon>Gammaproteobacteria</taxon>
        <taxon>Enterobacterales</taxon>
        <taxon>Enterobacteriaceae</taxon>
        <taxon>Citrobacter</taxon>
        <taxon>Citrobacter freundii complex</taxon>
    </lineage>
</organism>
<keyword evidence="2" id="KW-0238">DNA-binding</keyword>
<dbReference type="InterPro" id="IPR016032">
    <property type="entry name" value="Sig_transdc_resp-reg_C-effctor"/>
</dbReference>
<dbReference type="Gene3D" id="1.10.10.10">
    <property type="entry name" value="Winged helix-like DNA-binding domain superfamily/Winged helix DNA-binding domain"/>
    <property type="match status" value="1"/>
</dbReference>
<protein>
    <submittedName>
        <fullName evidence="5">LuxR family transcriptional regulator</fullName>
    </submittedName>
</protein>
<comment type="caution">
    <text evidence="5">The sequence shown here is derived from an EMBL/GenBank/DDBJ whole genome shotgun (WGS) entry which is preliminary data.</text>
</comment>
<feature type="domain" description="HTH luxR-type" evidence="4">
    <location>
        <begin position="121"/>
        <end position="186"/>
    </location>
</feature>
<gene>
    <name evidence="5" type="ORF">I6M88_04390</name>
</gene>
<dbReference type="InterPro" id="IPR036388">
    <property type="entry name" value="WH-like_DNA-bd_sf"/>
</dbReference>
<evidence type="ECO:0000256" key="2">
    <source>
        <dbReference type="ARBA" id="ARBA00023125"/>
    </source>
</evidence>
<keyword evidence="1" id="KW-0805">Transcription regulation</keyword>
<proteinExistence type="predicted"/>
<evidence type="ECO:0000259" key="4">
    <source>
        <dbReference type="PROSITE" id="PS50043"/>
    </source>
</evidence>
<evidence type="ECO:0000313" key="6">
    <source>
        <dbReference type="Proteomes" id="UP000746649"/>
    </source>
</evidence>
<dbReference type="Pfam" id="PF00196">
    <property type="entry name" value="GerE"/>
    <property type="match status" value="1"/>
</dbReference>
<keyword evidence="3" id="KW-0804">Transcription</keyword>
<sequence length="193" mass="22213">MSGCGDFVGQGISDYLKSKHVEVTPVPWRVMVNNAARYRHRTMIFNLTSHKHACADFVNYLNKNRFNVHDNTVVVIADSRLAKLCTELLYVEKAIVLTDKSPLRDYRRLTTLASEYWSPQLFRSQKRLTDREQQVLRLLVGGYSPQEISSLVSLSYKTIQTHKMKIIVKLGLANSAELNKLIVRFNHRLSFLS</sequence>
<dbReference type="PROSITE" id="PS50043">
    <property type="entry name" value="HTH_LUXR_2"/>
    <property type="match status" value="1"/>
</dbReference>
<keyword evidence="6" id="KW-1185">Reference proteome</keyword>
<reference evidence="5 6" key="1">
    <citation type="submission" date="2020-11" db="EMBL/GenBank/DDBJ databases">
        <title>Enhanced detection system for hospital associated transmission using whole genome sequencing surveillance.</title>
        <authorList>
            <person name="Harrison L.H."/>
            <person name="Van Tyne D."/>
            <person name="Marsh J.W."/>
            <person name="Griffith M.P."/>
            <person name="Snyder D.J."/>
            <person name="Cooper V.S."/>
            <person name="Mustapha M."/>
        </authorList>
    </citation>
    <scope>NUCLEOTIDE SEQUENCE [LARGE SCALE GENOMIC DNA]</scope>
    <source>
        <strain evidence="5 6">CB00117</strain>
    </source>
</reference>
<dbReference type="SUPFAM" id="SSF46894">
    <property type="entry name" value="C-terminal effector domain of the bipartite response regulators"/>
    <property type="match status" value="1"/>
</dbReference>
<dbReference type="PANTHER" id="PTHR44688">
    <property type="entry name" value="DNA-BINDING TRANSCRIPTIONAL ACTIVATOR DEVR_DOSR"/>
    <property type="match status" value="1"/>
</dbReference>
<evidence type="ECO:0000313" key="5">
    <source>
        <dbReference type="EMBL" id="MBJ8380220.1"/>
    </source>
</evidence>
<dbReference type="InterPro" id="IPR000792">
    <property type="entry name" value="Tscrpt_reg_LuxR_C"/>
</dbReference>
<dbReference type="SMART" id="SM00421">
    <property type="entry name" value="HTH_LUXR"/>
    <property type="match status" value="1"/>
</dbReference>